<sequence length="265" mass="30618">MTDPKSLDETKFQRLWKTKNKDDEWWSSFVTAPAGILLNVIVVDWSILNPSRLTTLSFIVSLFGAAFILPNAYQNFVIAAVLIQLSHVLDCMDGQMARYRGISSPAGSFYDKIADYIKIFLFFAAVSFTAFEETHNIIVVFLGFTATFFYTLRSYIKYVTLSIRAENDPEYFKMGLNTEVEILAGPGFGFRENFLWFLKEQRKFFQFDEGVFIFLISAALLLNELIPLLWILAISQVYYGLMKASQRGLQIHKSEYREMSHNFRK</sequence>
<dbReference type="PROSITE" id="PS00379">
    <property type="entry name" value="CDP_ALCOHOL_P_TRANSF"/>
    <property type="match status" value="1"/>
</dbReference>
<dbReference type="GO" id="GO:0016780">
    <property type="term" value="F:phosphotransferase activity, for other substituted phosphate groups"/>
    <property type="evidence" value="ECO:0007669"/>
    <property type="project" value="InterPro"/>
</dbReference>
<evidence type="ECO:0000313" key="3">
    <source>
        <dbReference type="EMBL" id="ABZ10128.1"/>
    </source>
</evidence>
<keyword evidence="2" id="KW-1133">Transmembrane helix</keyword>
<feature type="transmembrane region" description="Helical" evidence="2">
    <location>
        <begin position="53"/>
        <end position="70"/>
    </location>
</feature>
<dbReference type="Pfam" id="PF01066">
    <property type="entry name" value="CDP-OH_P_transf"/>
    <property type="match status" value="1"/>
</dbReference>
<dbReference type="AlphaFoldDB" id="B3TC19"/>
<gene>
    <name evidence="3" type="ORF">ALOHA_HF4000APKG10F17ctg1g28</name>
</gene>
<proteinExistence type="predicted"/>
<name>B3TC19_9ZZZZ</name>
<dbReference type="InterPro" id="IPR048254">
    <property type="entry name" value="CDP_ALCOHOL_P_TRANSF_CS"/>
</dbReference>
<organism evidence="3">
    <name type="scientific">uncultured marine microorganism HF4000_APKG10F17</name>
    <dbReference type="NCBI Taxonomy" id="455558"/>
    <lineage>
        <taxon>unclassified sequences</taxon>
        <taxon>environmental samples</taxon>
    </lineage>
</organism>
<feature type="transmembrane region" description="Helical" evidence="2">
    <location>
        <begin position="211"/>
        <end position="233"/>
    </location>
</feature>
<reference evidence="3" key="1">
    <citation type="journal article" date="2008" name="ISME J.">
        <title>Genomic patterns of recombination, clonal divergence and environment in marine microbial populations.</title>
        <authorList>
            <person name="Konstantinidis K.T."/>
            <person name="Delong E.F."/>
        </authorList>
    </citation>
    <scope>NUCLEOTIDE SEQUENCE</scope>
</reference>
<dbReference type="InterPro" id="IPR000462">
    <property type="entry name" value="CDP-OH_P_trans"/>
</dbReference>
<feature type="transmembrane region" description="Helical" evidence="2">
    <location>
        <begin position="137"/>
        <end position="156"/>
    </location>
</feature>
<dbReference type="GO" id="GO:0016020">
    <property type="term" value="C:membrane"/>
    <property type="evidence" value="ECO:0007669"/>
    <property type="project" value="InterPro"/>
</dbReference>
<keyword evidence="1 3" id="KW-0808">Transferase</keyword>
<keyword evidence="2" id="KW-0472">Membrane</keyword>
<protein>
    <submittedName>
        <fullName evidence="3">Putative CDP-alcohol phosphatidyltransferase</fullName>
    </submittedName>
</protein>
<dbReference type="GO" id="GO:0008654">
    <property type="term" value="P:phospholipid biosynthetic process"/>
    <property type="evidence" value="ECO:0007669"/>
    <property type="project" value="InterPro"/>
</dbReference>
<evidence type="ECO:0000256" key="2">
    <source>
        <dbReference type="SAM" id="Phobius"/>
    </source>
</evidence>
<accession>B3TC19</accession>
<feature type="transmembrane region" description="Helical" evidence="2">
    <location>
        <begin position="25"/>
        <end position="46"/>
    </location>
</feature>
<dbReference type="Gene3D" id="1.20.120.1760">
    <property type="match status" value="1"/>
</dbReference>
<evidence type="ECO:0000256" key="1">
    <source>
        <dbReference type="ARBA" id="ARBA00022679"/>
    </source>
</evidence>
<keyword evidence="2" id="KW-0812">Transmembrane</keyword>
<dbReference type="EMBL" id="EU016666">
    <property type="protein sequence ID" value="ABZ10128.1"/>
    <property type="molecule type" value="Genomic_DNA"/>
</dbReference>
<dbReference type="InterPro" id="IPR043130">
    <property type="entry name" value="CDP-OH_PTrfase_TM_dom"/>
</dbReference>